<protein>
    <recommendedName>
        <fullName evidence="1">Mitochondrial import inner membrane translocase subunit TIM50</fullName>
    </recommendedName>
</protein>
<sequence>MRMRMRYGLRLVTTTFLPKPSAPRFFDANMPQITIDPTTGRTHTRFDDMEPDGGVSLVDQVANLSLDPRRQQSDGAQRAQIKSDKQHRIGFEVNRNRGLHETTATHPEPQEPTRPTHRYNLRPRKPASVSDAQTQLSGQPVLNPTASPFTAPLPKIGYVPPHLRGQATGSNTDVPAKSKRQRKPKNSKMAAGNAGIGATAIANQAPTTPKSDALTPNTKSLSKNWTPRGSSTRPPPLSLLPIPTPSPTYLSHCARAPFPSPPRRLLLILDLNGTLGHRSSPTNLRPRPHLSTFLDYAFREHEVMIWTSMVRSNVDKVLKKMLSEEQRGSLRGVWTREDLRLGREFAGYVQVYKRLGWVWGETQTEIEGEAGGSEDRGSLAVGAPGEWGVGNTVLVDDSWKKAVSEPYNHLVVKEWEGPGKGEGMQDAELLRVVDVLEELRRMDDVGRAMYAMRARDGVEDITNRIEGMRVEHTVGWAAINTPGPT</sequence>
<dbReference type="PROSITE" id="PS50969">
    <property type="entry name" value="FCP1"/>
    <property type="match status" value="1"/>
</dbReference>
<comment type="similarity">
    <text evidence="1">Belongs to the TIM50 family.</text>
</comment>
<dbReference type="Gene3D" id="3.40.50.1000">
    <property type="entry name" value="HAD superfamily/HAD-like"/>
    <property type="match status" value="1"/>
</dbReference>
<dbReference type="AlphaFoldDB" id="A0A2K1QZK8"/>
<dbReference type="STRING" id="2082308.A0A2K1QZK8"/>
<dbReference type="InterPro" id="IPR004274">
    <property type="entry name" value="FCP1_dom"/>
</dbReference>
<comment type="function">
    <text evidence="1">Essential component of the TIM23 complex, a complex that mediates the translocation of transit peptide-containing proteins across the mitochondrial inner membrane.</text>
</comment>
<dbReference type="OrthoDB" id="1711508at2759"/>
<evidence type="ECO:0000256" key="2">
    <source>
        <dbReference type="SAM" id="MobiDB-lite"/>
    </source>
</evidence>
<evidence type="ECO:0000313" key="4">
    <source>
        <dbReference type="EMBL" id="PNS20478.1"/>
    </source>
</evidence>
<keyword evidence="1" id="KW-0653">Protein transport</keyword>
<keyword evidence="5" id="KW-1185">Reference proteome</keyword>
<feature type="compositionally biased region" description="Basic residues" evidence="2">
    <location>
        <begin position="177"/>
        <end position="186"/>
    </location>
</feature>
<feature type="region of interest" description="Disordered" evidence="2">
    <location>
        <begin position="68"/>
        <end position="239"/>
    </location>
</feature>
<keyword evidence="1" id="KW-0496">Mitochondrion</keyword>
<comment type="subcellular location">
    <subcellularLocation>
        <location evidence="1">Mitochondrion inner membrane</location>
        <topology evidence="1">Single-pass membrane protein</topology>
    </subcellularLocation>
</comment>
<feature type="compositionally biased region" description="Polar residues" evidence="2">
    <location>
        <begin position="206"/>
        <end position="225"/>
    </location>
</feature>
<evidence type="ECO:0000256" key="1">
    <source>
        <dbReference type="RuleBase" id="RU365079"/>
    </source>
</evidence>
<accession>A0A2K1QZK8</accession>
<feature type="compositionally biased region" description="Basic and acidic residues" evidence="2">
    <location>
        <begin position="81"/>
        <end position="100"/>
    </location>
</feature>
<feature type="compositionally biased region" description="Basic residues" evidence="2">
    <location>
        <begin position="115"/>
        <end position="125"/>
    </location>
</feature>
<comment type="subunit">
    <text evidence="1">Component of the TIM23 complex.</text>
</comment>
<dbReference type="SUPFAM" id="SSF56784">
    <property type="entry name" value="HAD-like"/>
    <property type="match status" value="1"/>
</dbReference>
<dbReference type="Proteomes" id="UP000243797">
    <property type="component" value="Unassembled WGS sequence"/>
</dbReference>
<name>A0A2K1QZK8_9PEZI</name>
<dbReference type="SMART" id="SM00577">
    <property type="entry name" value="CPDc"/>
    <property type="match status" value="1"/>
</dbReference>
<dbReference type="InParanoid" id="A0A2K1QZK8"/>
<dbReference type="InterPro" id="IPR050365">
    <property type="entry name" value="TIM50"/>
</dbReference>
<evidence type="ECO:0000259" key="3">
    <source>
        <dbReference type="PROSITE" id="PS50969"/>
    </source>
</evidence>
<dbReference type="Pfam" id="PF03031">
    <property type="entry name" value="NIF"/>
    <property type="match status" value="1"/>
</dbReference>
<dbReference type="GO" id="GO:0005744">
    <property type="term" value="C:TIM23 mitochondrial import inner membrane translocase complex"/>
    <property type="evidence" value="ECO:0007669"/>
    <property type="project" value="UniProtKB-UniRule"/>
</dbReference>
<dbReference type="PANTHER" id="PTHR12210">
    <property type="entry name" value="DULLARD PROTEIN PHOSPHATASE"/>
    <property type="match status" value="1"/>
</dbReference>
<keyword evidence="1" id="KW-0813">Transport</keyword>
<keyword evidence="1" id="KW-0809">Transit peptide</keyword>
<dbReference type="InterPro" id="IPR036412">
    <property type="entry name" value="HAD-like_sf"/>
</dbReference>
<dbReference type="InterPro" id="IPR023214">
    <property type="entry name" value="HAD_sf"/>
</dbReference>
<keyword evidence="1" id="KW-0811">Translocation</keyword>
<dbReference type="GO" id="GO:0015031">
    <property type="term" value="P:protein transport"/>
    <property type="evidence" value="ECO:0007669"/>
    <property type="project" value="UniProtKB-KW"/>
</dbReference>
<feature type="domain" description="FCP1 homology" evidence="3">
    <location>
        <begin position="260"/>
        <end position="439"/>
    </location>
</feature>
<organism evidence="4 5">
    <name type="scientific">Sphaceloma murrayae</name>
    <dbReference type="NCBI Taxonomy" id="2082308"/>
    <lineage>
        <taxon>Eukaryota</taxon>
        <taxon>Fungi</taxon>
        <taxon>Dikarya</taxon>
        <taxon>Ascomycota</taxon>
        <taxon>Pezizomycotina</taxon>
        <taxon>Dothideomycetes</taxon>
        <taxon>Dothideomycetidae</taxon>
        <taxon>Myriangiales</taxon>
        <taxon>Elsinoaceae</taxon>
        <taxon>Sphaceloma</taxon>
    </lineage>
</organism>
<dbReference type="EMBL" id="NKHZ01000025">
    <property type="protein sequence ID" value="PNS20478.1"/>
    <property type="molecule type" value="Genomic_DNA"/>
</dbReference>
<comment type="caution">
    <text evidence="4">The sequence shown here is derived from an EMBL/GenBank/DDBJ whole genome shotgun (WGS) entry which is preliminary data.</text>
</comment>
<gene>
    <name evidence="4" type="ORF">CAC42_5928</name>
</gene>
<reference evidence="4 5" key="1">
    <citation type="submission" date="2017-06" db="EMBL/GenBank/DDBJ databases">
        <title>Draft genome sequence of a variant of Elsinoe murrayae.</title>
        <authorList>
            <person name="Cheng Q."/>
        </authorList>
    </citation>
    <scope>NUCLEOTIDE SEQUENCE [LARGE SCALE GENOMIC DNA]</scope>
    <source>
        <strain evidence="4 5">CQ-2017a</strain>
    </source>
</reference>
<proteinExistence type="inferred from homology"/>
<feature type="compositionally biased region" description="Polar residues" evidence="2">
    <location>
        <begin position="130"/>
        <end position="148"/>
    </location>
</feature>
<evidence type="ECO:0000313" key="5">
    <source>
        <dbReference type="Proteomes" id="UP000243797"/>
    </source>
</evidence>
<feature type="compositionally biased region" description="Low complexity" evidence="2">
    <location>
        <begin position="190"/>
        <end position="205"/>
    </location>
</feature>